<comment type="caution">
    <text evidence="14">The sequence shown here is derived from an EMBL/GenBank/DDBJ whole genome shotgun (WGS) entry which is preliminary data.</text>
</comment>
<evidence type="ECO:0000256" key="11">
    <source>
        <dbReference type="ARBA" id="ARBA00048184"/>
    </source>
</evidence>
<evidence type="ECO:0000256" key="7">
    <source>
        <dbReference type="ARBA" id="ARBA00022679"/>
    </source>
</evidence>
<dbReference type="Gene3D" id="3.40.50.2000">
    <property type="entry name" value="Glycogen Phosphorylase B"/>
    <property type="match status" value="1"/>
</dbReference>
<dbReference type="FunCoup" id="A0A286UW50">
    <property type="interactions" value="111"/>
</dbReference>
<organism evidence="14 15">
    <name type="scientific">Pyrrhoderma noxium</name>
    <dbReference type="NCBI Taxonomy" id="2282107"/>
    <lineage>
        <taxon>Eukaryota</taxon>
        <taxon>Fungi</taxon>
        <taxon>Dikarya</taxon>
        <taxon>Basidiomycota</taxon>
        <taxon>Agaricomycotina</taxon>
        <taxon>Agaricomycetes</taxon>
        <taxon>Hymenochaetales</taxon>
        <taxon>Hymenochaetaceae</taxon>
        <taxon>Pyrrhoderma</taxon>
    </lineage>
</organism>
<proteinExistence type="inferred from homology"/>
<feature type="domain" description="Glycosyl transferase family 28 C-terminal" evidence="13">
    <location>
        <begin position="3"/>
        <end position="164"/>
    </location>
</feature>
<comment type="similarity">
    <text evidence="2 12">Belongs to the glycosyltransferase 28 family.</text>
</comment>
<evidence type="ECO:0000256" key="1">
    <source>
        <dbReference type="ARBA" id="ARBA00004240"/>
    </source>
</evidence>
<comment type="function">
    <text evidence="9 12">Involved in protein N-glycosylation. Essential for the second step of the dolichol-linked oligosaccharide pathway.</text>
</comment>
<dbReference type="GO" id="GO:0004577">
    <property type="term" value="F:N-acetylglucosaminyldiphosphodolichol N-acetylglucosaminyltransferase activity"/>
    <property type="evidence" value="ECO:0007669"/>
    <property type="project" value="UniProtKB-EC"/>
</dbReference>
<comment type="catalytic activity">
    <reaction evidence="11">
        <text>an N-acetyl-alpha-D-glucosaminyl-diphospho-di-trans,poly-cis-dolichol + UDP-N-acetyl-alpha-D-glucosamine = an N,N'-diacetylchitobiosyl-diphospho-di-trans,poly-cis-dolichol + UDP + H(+)</text>
        <dbReference type="Rhea" id="RHEA:23380"/>
        <dbReference type="Rhea" id="RHEA-COMP:19507"/>
        <dbReference type="Rhea" id="RHEA-COMP:19510"/>
        <dbReference type="ChEBI" id="CHEBI:15378"/>
        <dbReference type="ChEBI" id="CHEBI:57269"/>
        <dbReference type="ChEBI" id="CHEBI:57705"/>
        <dbReference type="ChEBI" id="CHEBI:58223"/>
        <dbReference type="ChEBI" id="CHEBI:58427"/>
        <dbReference type="EC" id="2.4.1.141"/>
    </reaction>
</comment>
<dbReference type="InParanoid" id="A0A286UW50"/>
<keyword evidence="7 12" id="KW-0808">Transferase</keyword>
<comment type="subunit">
    <text evidence="3 12">Heterodimer with ALG14 to form a functional enzyme.</text>
</comment>
<reference evidence="14 15" key="1">
    <citation type="journal article" date="2017" name="Mol. Ecol.">
        <title>Comparative and population genomic landscape of Phellinus noxius: A hypervariable fungus causing root rot in trees.</title>
        <authorList>
            <person name="Chung C.L."/>
            <person name="Lee T.J."/>
            <person name="Akiba M."/>
            <person name="Lee H.H."/>
            <person name="Kuo T.H."/>
            <person name="Liu D."/>
            <person name="Ke H.M."/>
            <person name="Yokoi T."/>
            <person name="Roa M.B."/>
            <person name="Lu M.J."/>
            <person name="Chang Y.Y."/>
            <person name="Ann P.J."/>
            <person name="Tsai J.N."/>
            <person name="Chen C.Y."/>
            <person name="Tzean S.S."/>
            <person name="Ota Y."/>
            <person name="Hattori T."/>
            <person name="Sahashi N."/>
            <person name="Liou R.F."/>
            <person name="Kikuchi T."/>
            <person name="Tsai I.J."/>
        </authorList>
    </citation>
    <scope>NUCLEOTIDE SEQUENCE [LARGE SCALE GENOMIC DNA]</scope>
    <source>
        <strain evidence="14 15">FFPRI411160</strain>
    </source>
</reference>
<dbReference type="Proteomes" id="UP000217199">
    <property type="component" value="Unassembled WGS sequence"/>
</dbReference>
<keyword evidence="15" id="KW-1185">Reference proteome</keyword>
<dbReference type="OrthoDB" id="20273at2759"/>
<evidence type="ECO:0000313" key="15">
    <source>
        <dbReference type="Proteomes" id="UP000217199"/>
    </source>
</evidence>
<dbReference type="EMBL" id="NBII01000001">
    <property type="protein sequence ID" value="PAV23675.1"/>
    <property type="molecule type" value="Genomic_DNA"/>
</dbReference>
<evidence type="ECO:0000256" key="3">
    <source>
        <dbReference type="ARBA" id="ARBA00011198"/>
    </source>
</evidence>
<dbReference type="InterPro" id="IPR039042">
    <property type="entry name" value="Alg13-like"/>
</dbReference>
<comment type="subcellular location">
    <subcellularLocation>
        <location evidence="1 12">Endoplasmic reticulum</location>
    </subcellularLocation>
</comment>
<sequence>MHVLLTVGSTHFDELVNECLSKSVLDVLQRRGVSSFSIQCGKYDIESRLGKNADGVWRLQDAGIQMEIWRYKPTLNKEYNRADLVISHAGSGTILDVLRLRKPLVVISNPTLLDDHQSDLASELDKSGHLKASTVKSLAADLETFDFNSLKPFPKMEPTKFRSILDEEMGFI</sequence>
<evidence type="ECO:0000256" key="10">
    <source>
        <dbReference type="ARBA" id="ARBA00032061"/>
    </source>
</evidence>
<protein>
    <recommendedName>
        <fullName evidence="5 12">UDP-N-acetylglucosamine transferase subunit ALG13</fullName>
        <ecNumber evidence="4 12">2.4.1.141</ecNumber>
    </recommendedName>
    <alternativeName>
        <fullName evidence="10 12">Asparagine-linked glycosylation protein 13</fullName>
    </alternativeName>
</protein>
<dbReference type="PANTHER" id="PTHR12867">
    <property type="entry name" value="GLYCOSYL TRANSFERASE-RELATED"/>
    <property type="match status" value="1"/>
</dbReference>
<dbReference type="GO" id="GO:0006488">
    <property type="term" value="P:dolichol-linked oligosaccharide biosynthetic process"/>
    <property type="evidence" value="ECO:0007669"/>
    <property type="project" value="InterPro"/>
</dbReference>
<dbReference type="PANTHER" id="PTHR12867:SF6">
    <property type="entry name" value="N-ACETYLGLUCOSAMINYLDIPHOSPHODOLICHOL N-ACETYLGLUCOSAMINYLTRANSFERASE"/>
    <property type="match status" value="1"/>
</dbReference>
<evidence type="ECO:0000256" key="4">
    <source>
        <dbReference type="ARBA" id="ARBA00012614"/>
    </source>
</evidence>
<dbReference type="Pfam" id="PF04101">
    <property type="entry name" value="Glyco_tran_28_C"/>
    <property type="match status" value="1"/>
</dbReference>
<accession>A0A286UW50</accession>
<evidence type="ECO:0000256" key="6">
    <source>
        <dbReference type="ARBA" id="ARBA00022676"/>
    </source>
</evidence>
<name>A0A286UW50_9AGAM</name>
<keyword evidence="6 12" id="KW-0328">Glycosyltransferase</keyword>
<dbReference type="EC" id="2.4.1.141" evidence="4 12"/>
<dbReference type="GO" id="GO:0005783">
    <property type="term" value="C:endoplasmic reticulum"/>
    <property type="evidence" value="ECO:0007669"/>
    <property type="project" value="UniProtKB-SubCell"/>
</dbReference>
<evidence type="ECO:0000256" key="5">
    <source>
        <dbReference type="ARBA" id="ARBA00017468"/>
    </source>
</evidence>
<keyword evidence="8 12" id="KW-0256">Endoplasmic reticulum</keyword>
<dbReference type="AlphaFoldDB" id="A0A286UW50"/>
<dbReference type="SUPFAM" id="SSF53756">
    <property type="entry name" value="UDP-Glycosyltransferase/glycogen phosphorylase"/>
    <property type="match status" value="1"/>
</dbReference>
<evidence type="ECO:0000256" key="12">
    <source>
        <dbReference type="RuleBase" id="RU362128"/>
    </source>
</evidence>
<dbReference type="InterPro" id="IPR007235">
    <property type="entry name" value="Glyco_trans_28_C"/>
</dbReference>
<evidence type="ECO:0000256" key="8">
    <source>
        <dbReference type="ARBA" id="ARBA00022824"/>
    </source>
</evidence>
<dbReference type="STRING" id="2282107.A0A286UW50"/>
<evidence type="ECO:0000313" key="14">
    <source>
        <dbReference type="EMBL" id="PAV23675.1"/>
    </source>
</evidence>
<gene>
    <name evidence="12" type="primary">ALG13</name>
    <name evidence="14" type="ORF">PNOK_0074300</name>
</gene>
<evidence type="ECO:0000259" key="13">
    <source>
        <dbReference type="Pfam" id="PF04101"/>
    </source>
</evidence>
<evidence type="ECO:0000256" key="2">
    <source>
        <dbReference type="ARBA" id="ARBA00006962"/>
    </source>
</evidence>
<evidence type="ECO:0000256" key="9">
    <source>
        <dbReference type="ARBA" id="ARBA00024804"/>
    </source>
</evidence>